<keyword evidence="1" id="KW-0863">Zinc-finger</keyword>
<comment type="caution">
    <text evidence="3">The sequence shown here is derived from an EMBL/GenBank/DDBJ whole genome shotgun (WGS) entry which is preliminary data.</text>
</comment>
<proteinExistence type="predicted"/>
<dbReference type="AlphaFoldDB" id="A0A9D4R2Z2"/>
<protein>
    <recommendedName>
        <fullName evidence="2">B box-type domain-containing protein</fullName>
    </recommendedName>
</protein>
<reference evidence="3" key="1">
    <citation type="journal article" date="2019" name="bioRxiv">
        <title>The Genome of the Zebra Mussel, Dreissena polymorpha: A Resource for Invasive Species Research.</title>
        <authorList>
            <person name="McCartney M.A."/>
            <person name="Auch B."/>
            <person name="Kono T."/>
            <person name="Mallez S."/>
            <person name="Zhang Y."/>
            <person name="Obille A."/>
            <person name="Becker A."/>
            <person name="Abrahante J.E."/>
            <person name="Garbe J."/>
            <person name="Badalamenti J.P."/>
            <person name="Herman A."/>
            <person name="Mangelson H."/>
            <person name="Liachko I."/>
            <person name="Sullivan S."/>
            <person name="Sone E.D."/>
            <person name="Koren S."/>
            <person name="Silverstein K.A.T."/>
            <person name="Beckman K.B."/>
            <person name="Gohl D.M."/>
        </authorList>
    </citation>
    <scope>NUCLEOTIDE SEQUENCE</scope>
    <source>
        <strain evidence="3">Duluth1</strain>
        <tissue evidence="3">Whole animal</tissue>
    </source>
</reference>
<name>A0A9D4R2Z2_DREPO</name>
<gene>
    <name evidence="3" type="ORF">DPMN_094573</name>
</gene>
<evidence type="ECO:0000313" key="3">
    <source>
        <dbReference type="EMBL" id="KAH3852077.1"/>
    </source>
</evidence>
<dbReference type="EMBL" id="JAIWYP010000003">
    <property type="protein sequence ID" value="KAH3852077.1"/>
    <property type="molecule type" value="Genomic_DNA"/>
</dbReference>
<dbReference type="PROSITE" id="PS50119">
    <property type="entry name" value="ZF_BBOX"/>
    <property type="match status" value="1"/>
</dbReference>
<reference evidence="3" key="2">
    <citation type="submission" date="2020-11" db="EMBL/GenBank/DDBJ databases">
        <authorList>
            <person name="McCartney M.A."/>
            <person name="Auch B."/>
            <person name="Kono T."/>
            <person name="Mallez S."/>
            <person name="Becker A."/>
            <person name="Gohl D.M."/>
            <person name="Silverstein K.A.T."/>
            <person name="Koren S."/>
            <person name="Bechman K.B."/>
            <person name="Herman A."/>
            <person name="Abrahante J.E."/>
            <person name="Garbe J."/>
        </authorList>
    </citation>
    <scope>NUCLEOTIDE SEQUENCE</scope>
    <source>
        <strain evidence="3">Duluth1</strain>
        <tissue evidence="3">Whole animal</tissue>
    </source>
</reference>
<feature type="domain" description="B box-type" evidence="2">
    <location>
        <begin position="17"/>
        <end position="55"/>
    </location>
</feature>
<organism evidence="3 4">
    <name type="scientific">Dreissena polymorpha</name>
    <name type="common">Zebra mussel</name>
    <name type="synonym">Mytilus polymorpha</name>
    <dbReference type="NCBI Taxonomy" id="45954"/>
    <lineage>
        <taxon>Eukaryota</taxon>
        <taxon>Metazoa</taxon>
        <taxon>Spiralia</taxon>
        <taxon>Lophotrochozoa</taxon>
        <taxon>Mollusca</taxon>
        <taxon>Bivalvia</taxon>
        <taxon>Autobranchia</taxon>
        <taxon>Heteroconchia</taxon>
        <taxon>Euheterodonta</taxon>
        <taxon>Imparidentia</taxon>
        <taxon>Neoheterodontei</taxon>
        <taxon>Myida</taxon>
        <taxon>Dreissenoidea</taxon>
        <taxon>Dreissenidae</taxon>
        <taxon>Dreissena</taxon>
    </lineage>
</organism>
<keyword evidence="1" id="KW-0479">Metal-binding</keyword>
<evidence type="ECO:0000313" key="4">
    <source>
        <dbReference type="Proteomes" id="UP000828390"/>
    </source>
</evidence>
<dbReference type="Proteomes" id="UP000828390">
    <property type="component" value="Unassembled WGS sequence"/>
</dbReference>
<dbReference type="SUPFAM" id="SSF57845">
    <property type="entry name" value="B-box zinc-binding domain"/>
    <property type="match status" value="1"/>
</dbReference>
<evidence type="ECO:0000259" key="2">
    <source>
        <dbReference type="PROSITE" id="PS50119"/>
    </source>
</evidence>
<keyword evidence="4" id="KW-1185">Reference proteome</keyword>
<sequence length="55" mass="6408">MEMWPIAKATRGFLENCQCHRGKKLKYFCEDHSKLCCSVCNQVTLRQCTKADIHC</sequence>
<accession>A0A9D4R2Z2</accession>
<dbReference type="InterPro" id="IPR000315">
    <property type="entry name" value="Znf_B-box"/>
</dbReference>
<keyword evidence="1" id="KW-0862">Zinc</keyword>
<dbReference type="GO" id="GO:0008270">
    <property type="term" value="F:zinc ion binding"/>
    <property type="evidence" value="ECO:0007669"/>
    <property type="project" value="UniProtKB-KW"/>
</dbReference>
<dbReference type="Gene3D" id="3.30.160.60">
    <property type="entry name" value="Classic Zinc Finger"/>
    <property type="match status" value="1"/>
</dbReference>
<evidence type="ECO:0000256" key="1">
    <source>
        <dbReference type="PROSITE-ProRule" id="PRU00024"/>
    </source>
</evidence>